<gene>
    <name evidence="1" type="ORF">GOB93_09610</name>
</gene>
<name>A0ABX0JNB0_9PROT</name>
<evidence type="ECO:0000313" key="2">
    <source>
        <dbReference type="Proteomes" id="UP000635278"/>
    </source>
</evidence>
<evidence type="ECO:0000313" key="1">
    <source>
        <dbReference type="EMBL" id="NHN84896.1"/>
    </source>
</evidence>
<keyword evidence="2" id="KW-1185">Reference proteome</keyword>
<dbReference type="InterPro" id="IPR003738">
    <property type="entry name" value="SRAP"/>
</dbReference>
<comment type="caution">
    <text evidence="1">The sequence shown here is derived from an EMBL/GenBank/DDBJ whole genome shotgun (WGS) entry which is preliminary data.</text>
</comment>
<protein>
    <submittedName>
        <fullName evidence="1">SOS response-associated peptidase</fullName>
    </submittedName>
</protein>
<proteinExistence type="predicted"/>
<dbReference type="EMBL" id="WOTB01000010">
    <property type="protein sequence ID" value="NHN84896.1"/>
    <property type="molecule type" value="Genomic_DNA"/>
</dbReference>
<organism evidence="1 2">
    <name type="scientific">Acetobacter musti</name>
    <dbReference type="NCBI Taxonomy" id="864732"/>
    <lineage>
        <taxon>Bacteria</taxon>
        <taxon>Pseudomonadati</taxon>
        <taxon>Pseudomonadota</taxon>
        <taxon>Alphaproteobacteria</taxon>
        <taxon>Acetobacterales</taxon>
        <taxon>Acetobacteraceae</taxon>
        <taxon>Acetobacter</taxon>
    </lineage>
</organism>
<dbReference type="SUPFAM" id="SSF143081">
    <property type="entry name" value="BB1717-like"/>
    <property type="match status" value="1"/>
</dbReference>
<dbReference type="InterPro" id="IPR036590">
    <property type="entry name" value="SRAP-like"/>
</dbReference>
<dbReference type="Proteomes" id="UP000635278">
    <property type="component" value="Unassembled WGS sequence"/>
</dbReference>
<sequence length="169" mass="19649">MCNLYQMLSTQHEIRDIARVLLDRTGNLQPLEGIYPNTMAPVVRNTPEGRELIMARWGMPTPPSLLRGRTDRGVTNIRNTKSPWWRRWESVEHRCLVPLTAFSEPERLPDGTSRPVWFERQDGVPLAFFAGIWCRWTSIRKLADGETTDDLFGFLLWLPSVMQEFSDPY</sequence>
<dbReference type="Gene3D" id="3.90.1680.20">
    <property type="match status" value="2"/>
</dbReference>
<reference evidence="1 2" key="1">
    <citation type="journal article" date="2020" name="Int. J. Syst. Evol. Microbiol.">
        <title>Novel acetic acid bacteria from cider fermentations: Acetobacter conturbans sp. nov. and Acetobacter fallax sp. nov.</title>
        <authorList>
            <person name="Sombolestani A.S."/>
            <person name="Cleenwerck I."/>
            <person name="Cnockaert M."/>
            <person name="Borremans W."/>
            <person name="Wieme A.D."/>
            <person name="De Vuyst L."/>
            <person name="Vandamme P."/>
        </authorList>
    </citation>
    <scope>NUCLEOTIDE SEQUENCE [LARGE SCALE GENOMIC DNA]</scope>
    <source>
        <strain evidence="1 2">LMG 30640</strain>
    </source>
</reference>
<dbReference type="Pfam" id="PF02586">
    <property type="entry name" value="SRAP"/>
    <property type="match status" value="1"/>
</dbReference>
<accession>A0ABX0JNB0</accession>